<dbReference type="PROSITE" id="PS50835">
    <property type="entry name" value="IG_LIKE"/>
    <property type="match status" value="1"/>
</dbReference>
<dbReference type="SUPFAM" id="SSF48726">
    <property type="entry name" value="Immunoglobulin"/>
    <property type="match status" value="2"/>
</dbReference>
<gene>
    <name evidence="2" type="ORF">OTU49_003569</name>
</gene>
<dbReference type="Proteomes" id="UP001445076">
    <property type="component" value="Unassembled WGS sequence"/>
</dbReference>
<dbReference type="SMART" id="SM00408">
    <property type="entry name" value="IGc2"/>
    <property type="match status" value="1"/>
</dbReference>
<accession>A0AAW0XI28</accession>
<dbReference type="Gene3D" id="2.60.40.10">
    <property type="entry name" value="Immunoglobulins"/>
    <property type="match status" value="2"/>
</dbReference>
<feature type="domain" description="Ig-like" evidence="1">
    <location>
        <begin position="2"/>
        <end position="91"/>
    </location>
</feature>
<dbReference type="InterPro" id="IPR007110">
    <property type="entry name" value="Ig-like_dom"/>
</dbReference>
<dbReference type="Pfam" id="PF13927">
    <property type="entry name" value="Ig_3"/>
    <property type="match status" value="1"/>
</dbReference>
<comment type="caution">
    <text evidence="2">The sequence shown here is derived from an EMBL/GenBank/DDBJ whole genome shotgun (WGS) entry which is preliminary data.</text>
</comment>
<evidence type="ECO:0000259" key="1">
    <source>
        <dbReference type="PROSITE" id="PS50835"/>
    </source>
</evidence>
<name>A0AAW0XI28_CHEQU</name>
<reference evidence="2 3" key="1">
    <citation type="journal article" date="2024" name="BMC Genomics">
        <title>Genome assembly of redclaw crayfish (Cherax quadricarinatus) provides insights into its immune adaptation and hypoxia tolerance.</title>
        <authorList>
            <person name="Liu Z."/>
            <person name="Zheng J."/>
            <person name="Li H."/>
            <person name="Fang K."/>
            <person name="Wang S."/>
            <person name="He J."/>
            <person name="Zhou D."/>
            <person name="Weng S."/>
            <person name="Chi M."/>
            <person name="Gu Z."/>
            <person name="He J."/>
            <person name="Li F."/>
            <person name="Wang M."/>
        </authorList>
    </citation>
    <scope>NUCLEOTIDE SEQUENCE [LARGE SCALE GENOMIC DNA]</scope>
    <source>
        <strain evidence="2">ZL_2023a</strain>
    </source>
</reference>
<dbReference type="AlphaFoldDB" id="A0AAW0XI28"/>
<keyword evidence="3" id="KW-1185">Reference proteome</keyword>
<dbReference type="InterPro" id="IPR013783">
    <property type="entry name" value="Ig-like_fold"/>
</dbReference>
<evidence type="ECO:0000313" key="3">
    <source>
        <dbReference type="Proteomes" id="UP001445076"/>
    </source>
</evidence>
<evidence type="ECO:0000313" key="2">
    <source>
        <dbReference type="EMBL" id="KAK8739315.1"/>
    </source>
</evidence>
<sequence>PPSIISFPNTRGTSLTCSATASPPPTITWVTADGARAEAVGSLRAVMSTQGNSTLTLLPFQPDQYRHDLHAATYRCLVSNSVGTITSRPISVNAVVMQRFEVGVSDAAGVVGGPAVFTCDVPPTVSRHVTVTSWSVDGRTLTPTTRPDGRHWVLPTGELVVQGITP</sequence>
<protein>
    <recommendedName>
        <fullName evidence="1">Ig-like domain-containing protein</fullName>
    </recommendedName>
</protein>
<dbReference type="EMBL" id="JARKIK010000037">
    <property type="protein sequence ID" value="KAK8739315.1"/>
    <property type="molecule type" value="Genomic_DNA"/>
</dbReference>
<proteinExistence type="predicted"/>
<feature type="non-terminal residue" evidence="2">
    <location>
        <position position="1"/>
    </location>
</feature>
<organism evidence="2 3">
    <name type="scientific">Cherax quadricarinatus</name>
    <name type="common">Australian red claw crayfish</name>
    <dbReference type="NCBI Taxonomy" id="27406"/>
    <lineage>
        <taxon>Eukaryota</taxon>
        <taxon>Metazoa</taxon>
        <taxon>Ecdysozoa</taxon>
        <taxon>Arthropoda</taxon>
        <taxon>Crustacea</taxon>
        <taxon>Multicrustacea</taxon>
        <taxon>Malacostraca</taxon>
        <taxon>Eumalacostraca</taxon>
        <taxon>Eucarida</taxon>
        <taxon>Decapoda</taxon>
        <taxon>Pleocyemata</taxon>
        <taxon>Astacidea</taxon>
        <taxon>Parastacoidea</taxon>
        <taxon>Parastacidae</taxon>
        <taxon>Cherax</taxon>
    </lineage>
</organism>
<feature type="non-terminal residue" evidence="2">
    <location>
        <position position="166"/>
    </location>
</feature>
<dbReference type="InterPro" id="IPR036179">
    <property type="entry name" value="Ig-like_dom_sf"/>
</dbReference>
<dbReference type="InterPro" id="IPR003598">
    <property type="entry name" value="Ig_sub2"/>
</dbReference>